<gene>
    <name evidence="9" type="primary">SLC22A6</name>
</gene>
<dbReference type="GO" id="GO:0012505">
    <property type="term" value="C:endomembrane system"/>
    <property type="evidence" value="ECO:0007669"/>
    <property type="project" value="UniProtKB-SubCell"/>
</dbReference>
<dbReference type="AlphaFoldDB" id="A0A2K6FFE4"/>
<dbReference type="PROSITE" id="PS50850">
    <property type="entry name" value="MFS"/>
    <property type="match status" value="1"/>
</dbReference>
<dbReference type="GO" id="GO:0016323">
    <property type="term" value="C:basolateral plasma membrane"/>
    <property type="evidence" value="ECO:0007669"/>
    <property type="project" value="Ensembl"/>
</dbReference>
<dbReference type="InterPro" id="IPR036259">
    <property type="entry name" value="MFS_trans_sf"/>
</dbReference>
<dbReference type="RefSeq" id="XP_012520782.1">
    <property type="nucleotide sequence ID" value="XM_012665328.1"/>
</dbReference>
<dbReference type="GeneID" id="105827264"/>
<feature type="domain" description="Major facilitator superfamily (MFS) profile" evidence="8">
    <location>
        <begin position="93"/>
        <end position="509"/>
    </location>
</feature>
<evidence type="ECO:0000256" key="3">
    <source>
        <dbReference type="ARBA" id="ARBA00022692"/>
    </source>
</evidence>
<feature type="compositionally biased region" description="Basic and acidic residues" evidence="6">
    <location>
        <begin position="519"/>
        <end position="535"/>
    </location>
</feature>
<evidence type="ECO:0000313" key="9">
    <source>
        <dbReference type="Ensembl" id="ENSPCOP00000012683.1"/>
    </source>
</evidence>
<dbReference type="FunFam" id="1.20.1250.20:FF:000023">
    <property type="entry name" value="Solute carrier family 22 member 6"/>
    <property type="match status" value="1"/>
</dbReference>
<dbReference type="GO" id="GO:0006820">
    <property type="term" value="P:monoatomic anion transport"/>
    <property type="evidence" value="ECO:0007669"/>
    <property type="project" value="Ensembl"/>
</dbReference>
<dbReference type="CTD" id="9356"/>
<dbReference type="CDD" id="cd17446">
    <property type="entry name" value="MFS_SLC22A6_OAT1_like"/>
    <property type="match status" value="1"/>
</dbReference>
<evidence type="ECO:0000256" key="1">
    <source>
        <dbReference type="ARBA" id="ARBA00004127"/>
    </source>
</evidence>
<feature type="transmembrane region" description="Helical" evidence="7">
    <location>
        <begin position="250"/>
        <end position="269"/>
    </location>
</feature>
<dbReference type="NCBIfam" id="TIGR00898">
    <property type="entry name" value="2A0119"/>
    <property type="match status" value="1"/>
</dbReference>
<reference evidence="9" key="2">
    <citation type="submission" date="2025-09" db="UniProtKB">
        <authorList>
            <consortium name="Ensembl"/>
        </authorList>
    </citation>
    <scope>IDENTIFICATION</scope>
</reference>
<feature type="transmembrane region" description="Helical" evidence="7">
    <location>
        <begin position="399"/>
        <end position="415"/>
    </location>
</feature>
<dbReference type="OMA" id="WHCTGAS"/>
<dbReference type="InterPro" id="IPR005828">
    <property type="entry name" value="MFS_sugar_transport-like"/>
</dbReference>
<dbReference type="Ensembl" id="ENSPCOT00000023285.1">
    <property type="protein sequence ID" value="ENSPCOP00000012683.1"/>
    <property type="gene ID" value="ENSPCOG00000017938.1"/>
</dbReference>
<dbReference type="InterPro" id="IPR020846">
    <property type="entry name" value="MFS_dom"/>
</dbReference>
<organism evidence="9 10">
    <name type="scientific">Propithecus coquereli</name>
    <name type="common">Coquerel's sifaka</name>
    <name type="synonym">Propithecus verreauxi coquereli</name>
    <dbReference type="NCBI Taxonomy" id="379532"/>
    <lineage>
        <taxon>Eukaryota</taxon>
        <taxon>Metazoa</taxon>
        <taxon>Chordata</taxon>
        <taxon>Craniata</taxon>
        <taxon>Vertebrata</taxon>
        <taxon>Euteleostomi</taxon>
        <taxon>Mammalia</taxon>
        <taxon>Eutheria</taxon>
        <taxon>Euarchontoglires</taxon>
        <taxon>Primates</taxon>
        <taxon>Strepsirrhini</taxon>
        <taxon>Lemuriformes</taxon>
        <taxon>Indriidae</taxon>
        <taxon>Propithecus</taxon>
    </lineage>
</organism>
<keyword evidence="3 7" id="KW-0812">Transmembrane</keyword>
<comment type="similarity">
    <text evidence="2">Belongs to the major facilitator (TC 2.A.1) superfamily. Organic cation transporter (TC 2.A.1.19) family.</text>
</comment>
<evidence type="ECO:0000259" key="8">
    <source>
        <dbReference type="PROSITE" id="PS50850"/>
    </source>
</evidence>
<dbReference type="GeneTree" id="ENSGT00940000157004"/>
<accession>A0A2K6FFE4</accession>
<dbReference type="InterPro" id="IPR004749">
    <property type="entry name" value="Orgcat_transp/SVOP"/>
</dbReference>
<dbReference type="Proteomes" id="UP000233160">
    <property type="component" value="Unassembled WGS sequence"/>
</dbReference>
<proteinExistence type="inferred from homology"/>
<evidence type="ECO:0000256" key="4">
    <source>
        <dbReference type="ARBA" id="ARBA00022989"/>
    </source>
</evidence>
<dbReference type="Pfam" id="PF00083">
    <property type="entry name" value="Sugar_tr"/>
    <property type="match status" value="1"/>
</dbReference>
<feature type="transmembrane region" description="Helical" evidence="7">
    <location>
        <begin position="220"/>
        <end position="244"/>
    </location>
</feature>
<keyword evidence="10" id="KW-1185">Reference proteome</keyword>
<name>A0A2K6FFE4_PROCO</name>
<feature type="transmembrane region" description="Helical" evidence="7">
    <location>
        <begin position="139"/>
        <end position="156"/>
    </location>
</feature>
<dbReference type="Gene3D" id="1.20.1250.20">
    <property type="entry name" value="MFS general substrate transporter like domains"/>
    <property type="match status" value="1"/>
</dbReference>
<sequence length="552" mass="60834">MAFNDLLKQVGGVGRFQQIQVTLVILPMLLMASHNTLQNFTAAIPAHHCRPPAHANLSKDGGLEAWLPRDQQGRPESCLRFTSPQWGPPFPNGTEANGTGATEPCTNGWIYDNSTFPSTIVTEWDLVCSHRALRQMAQSLYMVGVLLGAMMFGYLADRLGRRKVLILNYLQTAVSGTCTAFAPNFPVYCIFRLLSGMSLASISLNCMTLNVEWMPIHTRAYVGTAIGYTYSLGQFLLAGVAYAVPHWRHLQLLVSLPFFAFFVYSWFFIESARWYASSGRLDFTLRALQRVARINGKREEGAKLSMEMLQASLQKELTRGKGQASAIELLRCPALRRLFLCLSMLWFATSFAYYGLVMDLQGFGVSMYLIQVIFGAVDLPAKLVCFLVINYLGRRSAQMASLLLAGICILVNGVVPQGQSIVRTSFAVLGKGCLAASFNCIFLYTGELYPTMIRQTGLGMGSTMARVGSIVSPLVSMTAELYPSVPLFIYGAVPVAASAVTALLPETLGQPLPDTVQDLENRKGKLRRQQREQQKHMVPLQASAQEKTGLQD</sequence>
<dbReference type="GO" id="GO:0042910">
    <property type="term" value="F:xenobiotic transmembrane transporter activity"/>
    <property type="evidence" value="ECO:0007669"/>
    <property type="project" value="Ensembl"/>
</dbReference>
<dbReference type="KEGG" id="pcoq:105827264"/>
<evidence type="ECO:0000256" key="5">
    <source>
        <dbReference type="ARBA" id="ARBA00023136"/>
    </source>
</evidence>
<protein>
    <submittedName>
        <fullName evidence="9">Solute carrier family 22 member 6</fullName>
    </submittedName>
</protein>
<dbReference type="OrthoDB" id="2544694at2759"/>
<evidence type="ECO:0000256" key="7">
    <source>
        <dbReference type="SAM" id="Phobius"/>
    </source>
</evidence>
<dbReference type="SUPFAM" id="SSF103473">
    <property type="entry name" value="MFS general substrate transporter"/>
    <property type="match status" value="1"/>
</dbReference>
<dbReference type="GO" id="GO:0015139">
    <property type="term" value="F:alpha-ketoglutarate transmembrane transporter activity"/>
    <property type="evidence" value="ECO:0007669"/>
    <property type="project" value="Ensembl"/>
</dbReference>
<dbReference type="GO" id="GO:0015132">
    <property type="term" value="F:prostaglandin transmembrane transporter activity"/>
    <property type="evidence" value="ECO:0007669"/>
    <property type="project" value="Ensembl"/>
</dbReference>
<dbReference type="GO" id="GO:0097254">
    <property type="term" value="P:renal tubular secretion"/>
    <property type="evidence" value="ECO:0007669"/>
    <property type="project" value="Ensembl"/>
</dbReference>
<keyword evidence="4 7" id="KW-1133">Transmembrane helix</keyword>
<reference evidence="9" key="1">
    <citation type="submission" date="2025-08" db="UniProtKB">
        <authorList>
            <consortium name="Ensembl"/>
        </authorList>
    </citation>
    <scope>IDENTIFICATION</scope>
</reference>
<keyword evidence="5 7" id="KW-0472">Membrane</keyword>
<dbReference type="GO" id="GO:0005452">
    <property type="term" value="F:solute:inorganic anion antiporter activity"/>
    <property type="evidence" value="ECO:0007669"/>
    <property type="project" value="Ensembl"/>
</dbReference>
<feature type="transmembrane region" description="Helical" evidence="7">
    <location>
        <begin position="338"/>
        <end position="356"/>
    </location>
</feature>
<comment type="subcellular location">
    <subcellularLocation>
        <location evidence="1">Endomembrane system</location>
        <topology evidence="1">Multi-pass membrane protein</topology>
    </subcellularLocation>
</comment>
<evidence type="ECO:0000256" key="6">
    <source>
        <dbReference type="SAM" id="MobiDB-lite"/>
    </source>
</evidence>
<feature type="transmembrane region" description="Helical" evidence="7">
    <location>
        <begin position="368"/>
        <end position="392"/>
    </location>
</feature>
<dbReference type="PANTHER" id="PTHR24064">
    <property type="entry name" value="SOLUTE CARRIER FAMILY 22 MEMBER"/>
    <property type="match status" value="1"/>
</dbReference>
<evidence type="ECO:0000313" key="10">
    <source>
        <dbReference type="Proteomes" id="UP000233160"/>
    </source>
</evidence>
<feature type="compositionally biased region" description="Polar residues" evidence="6">
    <location>
        <begin position="542"/>
        <end position="552"/>
    </location>
</feature>
<dbReference type="STRING" id="379532.ENSPCOP00000012683"/>
<evidence type="ECO:0000256" key="2">
    <source>
        <dbReference type="ARBA" id="ARBA00009203"/>
    </source>
</evidence>
<feature type="region of interest" description="Disordered" evidence="6">
    <location>
        <begin position="513"/>
        <end position="552"/>
    </location>
</feature>